<protein>
    <recommendedName>
        <fullName evidence="6">tRNA1(Val) (adenine(37)-N6)-methyltransferase</fullName>
        <ecNumber evidence="6">2.1.1.223</ecNumber>
    </recommendedName>
    <alternativeName>
        <fullName evidence="6">tRNA m6A37 methyltransferase</fullName>
    </alternativeName>
</protein>
<dbReference type="GO" id="GO:0032259">
    <property type="term" value="P:methylation"/>
    <property type="evidence" value="ECO:0007669"/>
    <property type="project" value="UniProtKB-KW"/>
</dbReference>
<organism evidence="8 9">
    <name type="scientific">Sphingobacterium psychroaquaticum</name>
    <dbReference type="NCBI Taxonomy" id="561061"/>
    <lineage>
        <taxon>Bacteria</taxon>
        <taxon>Pseudomonadati</taxon>
        <taxon>Bacteroidota</taxon>
        <taxon>Sphingobacteriia</taxon>
        <taxon>Sphingobacteriales</taxon>
        <taxon>Sphingobacteriaceae</taxon>
        <taxon>Sphingobacterium</taxon>
    </lineage>
</organism>
<dbReference type="Proteomes" id="UP000192980">
    <property type="component" value="Unassembled WGS sequence"/>
</dbReference>
<dbReference type="SUPFAM" id="SSF53335">
    <property type="entry name" value="S-adenosyl-L-methionine-dependent methyltransferases"/>
    <property type="match status" value="1"/>
</dbReference>
<evidence type="ECO:0000256" key="3">
    <source>
        <dbReference type="ARBA" id="ARBA00022679"/>
    </source>
</evidence>
<dbReference type="Pfam" id="PF05175">
    <property type="entry name" value="MTS"/>
    <property type="match status" value="1"/>
</dbReference>
<comment type="catalytic activity">
    <reaction evidence="6">
        <text>adenosine(37) in tRNA1(Val) + S-adenosyl-L-methionine = N(6)-methyladenosine(37) in tRNA1(Val) + S-adenosyl-L-homocysteine + H(+)</text>
        <dbReference type="Rhea" id="RHEA:43160"/>
        <dbReference type="Rhea" id="RHEA-COMP:10369"/>
        <dbReference type="Rhea" id="RHEA-COMP:10370"/>
        <dbReference type="ChEBI" id="CHEBI:15378"/>
        <dbReference type="ChEBI" id="CHEBI:57856"/>
        <dbReference type="ChEBI" id="CHEBI:59789"/>
        <dbReference type="ChEBI" id="CHEBI:74411"/>
        <dbReference type="ChEBI" id="CHEBI:74449"/>
        <dbReference type="EC" id="2.1.1.223"/>
    </reaction>
</comment>
<dbReference type="PANTHER" id="PTHR47739:SF1">
    <property type="entry name" value="TRNA1(VAL) (ADENINE(37)-N6)-METHYLTRANSFERASE"/>
    <property type="match status" value="1"/>
</dbReference>
<dbReference type="InterPro" id="IPR022882">
    <property type="entry name" value="tRNA_adenine-N6_MeTrfase"/>
</dbReference>
<proteinExistence type="inferred from homology"/>
<evidence type="ECO:0000256" key="4">
    <source>
        <dbReference type="ARBA" id="ARBA00022691"/>
    </source>
</evidence>
<evidence type="ECO:0000313" key="9">
    <source>
        <dbReference type="Proteomes" id="UP000192980"/>
    </source>
</evidence>
<dbReference type="PROSITE" id="PS00092">
    <property type="entry name" value="N6_MTASE"/>
    <property type="match status" value="1"/>
</dbReference>
<evidence type="ECO:0000256" key="6">
    <source>
        <dbReference type="HAMAP-Rule" id="MF_01872"/>
    </source>
</evidence>
<dbReference type="RefSeq" id="WP_085473138.1">
    <property type="nucleotide sequence ID" value="NZ_FXAU01000004.1"/>
</dbReference>
<dbReference type="InterPro" id="IPR050210">
    <property type="entry name" value="tRNA_Adenine-N(6)_MTase"/>
</dbReference>
<accession>A0A1X7K170</accession>
<evidence type="ECO:0000256" key="5">
    <source>
        <dbReference type="ARBA" id="ARBA00022694"/>
    </source>
</evidence>
<dbReference type="OrthoDB" id="5383291at2"/>
<gene>
    <name evidence="8" type="ORF">SAMN05660862_2393</name>
</gene>
<evidence type="ECO:0000259" key="7">
    <source>
        <dbReference type="Pfam" id="PF05175"/>
    </source>
</evidence>
<dbReference type="GO" id="GO:0005737">
    <property type="term" value="C:cytoplasm"/>
    <property type="evidence" value="ECO:0007669"/>
    <property type="project" value="UniProtKB-SubCell"/>
</dbReference>
<keyword evidence="2 6" id="KW-0489">Methyltransferase</keyword>
<dbReference type="PANTHER" id="PTHR47739">
    <property type="entry name" value="TRNA1(VAL) (ADENINE(37)-N6)-METHYLTRANSFERASE"/>
    <property type="match status" value="1"/>
</dbReference>
<keyword evidence="5 6" id="KW-0819">tRNA processing</keyword>
<dbReference type="InterPro" id="IPR007848">
    <property type="entry name" value="Small_mtfrase_dom"/>
</dbReference>
<dbReference type="GO" id="GO:0008033">
    <property type="term" value="P:tRNA processing"/>
    <property type="evidence" value="ECO:0007669"/>
    <property type="project" value="UniProtKB-UniRule"/>
</dbReference>
<dbReference type="STRING" id="561061.SAMN05660862_2393"/>
<dbReference type="HAMAP" id="MF_01872">
    <property type="entry name" value="tRNA_methyltr_YfiC"/>
    <property type="match status" value="1"/>
</dbReference>
<sequence>MGSVFRFKQFEVDQGACAMKINTDGVLLGAVADQQKVAYVLDIGTGTGVIALMLAQQYPEARIDAVEVDEIAARQAEQNFATAPFPNQMKVFHTSFENFRPEYTYDLIVSNPPFYTKSLHNPDDRKRLARHADELFFEKLVCFVADYLSPNGVFQCIVPSELADWIGAALLPGKGLFVHEVTAISSFEGSDVIRKILKVGYLPIATARKELFIYESKGVYSPQYKKLLQSFFLAF</sequence>
<keyword evidence="3 6" id="KW-0808">Transferase</keyword>
<dbReference type="Gene3D" id="3.40.50.150">
    <property type="entry name" value="Vaccinia Virus protein VP39"/>
    <property type="match status" value="1"/>
</dbReference>
<dbReference type="EC" id="2.1.1.223" evidence="6"/>
<dbReference type="InterPro" id="IPR002052">
    <property type="entry name" value="DNA_methylase_N6_adenine_CS"/>
</dbReference>
<dbReference type="InterPro" id="IPR029063">
    <property type="entry name" value="SAM-dependent_MTases_sf"/>
</dbReference>
<dbReference type="AlphaFoldDB" id="A0A1X7K170"/>
<dbReference type="EMBL" id="FXAU01000004">
    <property type="protein sequence ID" value="SMG34532.1"/>
    <property type="molecule type" value="Genomic_DNA"/>
</dbReference>
<dbReference type="CDD" id="cd02440">
    <property type="entry name" value="AdoMet_MTases"/>
    <property type="match status" value="1"/>
</dbReference>
<evidence type="ECO:0000313" key="8">
    <source>
        <dbReference type="EMBL" id="SMG34532.1"/>
    </source>
</evidence>
<evidence type="ECO:0000256" key="1">
    <source>
        <dbReference type="ARBA" id="ARBA00022490"/>
    </source>
</evidence>
<evidence type="ECO:0000256" key="2">
    <source>
        <dbReference type="ARBA" id="ARBA00022603"/>
    </source>
</evidence>
<feature type="domain" description="Methyltransferase small" evidence="7">
    <location>
        <begin position="33"/>
        <end position="134"/>
    </location>
</feature>
<dbReference type="GO" id="GO:0016430">
    <property type="term" value="F:tRNA (adenine-N6)-methyltransferase activity"/>
    <property type="evidence" value="ECO:0007669"/>
    <property type="project" value="UniProtKB-UniRule"/>
</dbReference>
<comment type="similarity">
    <text evidence="6">Belongs to the methyltransferase superfamily. tRNA (adenine-N(6)-)-methyltransferase family.</text>
</comment>
<dbReference type="GO" id="GO:0003676">
    <property type="term" value="F:nucleic acid binding"/>
    <property type="evidence" value="ECO:0007669"/>
    <property type="project" value="InterPro"/>
</dbReference>
<keyword evidence="4 6" id="KW-0949">S-adenosyl-L-methionine</keyword>
<comment type="subcellular location">
    <subcellularLocation>
        <location evidence="6">Cytoplasm</location>
    </subcellularLocation>
</comment>
<keyword evidence="1 6" id="KW-0963">Cytoplasm</keyword>
<comment type="function">
    <text evidence="6">Specifically methylates the adenine in position 37 of tRNA(1)(Val) (anticodon cmo5UAC).</text>
</comment>
<name>A0A1X7K170_9SPHI</name>
<reference evidence="8 9" key="1">
    <citation type="submission" date="2017-04" db="EMBL/GenBank/DDBJ databases">
        <authorList>
            <person name="Afonso C.L."/>
            <person name="Miller P.J."/>
            <person name="Scott M.A."/>
            <person name="Spackman E."/>
            <person name="Goraichik I."/>
            <person name="Dimitrov K.M."/>
            <person name="Suarez D.L."/>
            <person name="Swayne D.E."/>
        </authorList>
    </citation>
    <scope>NUCLEOTIDE SEQUENCE [LARGE SCALE GENOMIC DNA]</scope>
    <source>
        <strain evidence="8 9">DSM 22418</strain>
    </source>
</reference>
<keyword evidence="9" id="KW-1185">Reference proteome</keyword>